<feature type="binding site" evidence="11">
    <location>
        <position position="42"/>
    </location>
    <ligand>
        <name>[4Fe-4S] cluster</name>
        <dbReference type="ChEBI" id="CHEBI:49883"/>
    </ligand>
</feature>
<dbReference type="GO" id="GO:0051539">
    <property type="term" value="F:4 iron, 4 sulfur cluster binding"/>
    <property type="evidence" value="ECO:0007669"/>
    <property type="project" value="UniProtKB-UniRule"/>
</dbReference>
<dbReference type="KEGG" id="cpoy:GP475_01455"/>
<organism evidence="12 13">
    <name type="scientific">Corynebacterium poyangense</name>
    <dbReference type="NCBI Taxonomy" id="2684405"/>
    <lineage>
        <taxon>Bacteria</taxon>
        <taxon>Bacillati</taxon>
        <taxon>Actinomycetota</taxon>
        <taxon>Actinomycetes</taxon>
        <taxon>Mycobacteriales</taxon>
        <taxon>Corynebacteriaceae</taxon>
        <taxon>Corynebacterium</taxon>
    </lineage>
</organism>
<dbReference type="PROSITE" id="PS51674">
    <property type="entry name" value="4FE4S_WBL"/>
    <property type="match status" value="1"/>
</dbReference>
<dbReference type="InterPro" id="IPR003482">
    <property type="entry name" value="Whib"/>
</dbReference>
<keyword evidence="9 11" id="KW-1015">Disulfide bond</keyword>
<dbReference type="GO" id="GO:0003677">
    <property type="term" value="F:DNA binding"/>
    <property type="evidence" value="ECO:0007669"/>
    <property type="project" value="UniProtKB-UniRule"/>
</dbReference>
<gene>
    <name evidence="11" type="primary">whiB</name>
    <name evidence="12" type="ORF">GP475_01455</name>
</gene>
<dbReference type="Proteomes" id="UP000516320">
    <property type="component" value="Chromosome"/>
</dbReference>
<dbReference type="InterPro" id="IPR034768">
    <property type="entry name" value="4FE4S_WBL"/>
</dbReference>
<keyword evidence="7 11" id="KW-0805">Transcription regulation</keyword>
<dbReference type="Pfam" id="PF02467">
    <property type="entry name" value="Whib"/>
    <property type="match status" value="1"/>
</dbReference>
<dbReference type="AlphaFoldDB" id="A0A7H0SLL8"/>
<keyword evidence="6 11" id="KW-0411">Iron-sulfur</keyword>
<keyword evidence="3 11" id="KW-0004">4Fe-4S</keyword>
<keyword evidence="13" id="KW-1185">Reference proteome</keyword>
<reference evidence="12 13" key="1">
    <citation type="submission" date="2019-12" db="EMBL/GenBank/DDBJ databases">
        <title>Corynebacterium sp. nov., isolated from feces of the Anser Albifrons in China.</title>
        <authorList>
            <person name="Liu Q."/>
        </authorList>
    </citation>
    <scope>NUCLEOTIDE SEQUENCE [LARGE SCALE GENOMIC DNA]</scope>
    <source>
        <strain evidence="12 13">4H37-19</strain>
    </source>
</reference>
<evidence type="ECO:0000313" key="12">
    <source>
        <dbReference type="EMBL" id="QNQ89443.1"/>
    </source>
</evidence>
<comment type="subcellular location">
    <subcellularLocation>
        <location evidence="1 11">Cytoplasm</location>
    </subcellularLocation>
</comment>
<evidence type="ECO:0000313" key="13">
    <source>
        <dbReference type="Proteomes" id="UP000516320"/>
    </source>
</evidence>
<proteinExistence type="inferred from homology"/>
<dbReference type="GO" id="GO:0045892">
    <property type="term" value="P:negative regulation of DNA-templated transcription"/>
    <property type="evidence" value="ECO:0007669"/>
    <property type="project" value="TreeGrafter"/>
</dbReference>
<keyword evidence="10 11" id="KW-0804">Transcription</keyword>
<evidence type="ECO:0000256" key="6">
    <source>
        <dbReference type="ARBA" id="ARBA00023014"/>
    </source>
</evidence>
<dbReference type="GO" id="GO:0045454">
    <property type="term" value="P:cell redox homeostasis"/>
    <property type="evidence" value="ECO:0007669"/>
    <property type="project" value="TreeGrafter"/>
</dbReference>
<dbReference type="HAMAP" id="MF_01479">
    <property type="entry name" value="WhiB"/>
    <property type="match status" value="1"/>
</dbReference>
<name>A0A7H0SLL8_9CORY</name>
<dbReference type="PANTHER" id="PTHR38839">
    <property type="entry name" value="TRANSCRIPTIONAL REGULATOR WHID-RELATED"/>
    <property type="match status" value="1"/>
</dbReference>
<accession>A0A7H0SLL8</accession>
<evidence type="ECO:0000256" key="7">
    <source>
        <dbReference type="ARBA" id="ARBA00023015"/>
    </source>
</evidence>
<dbReference type="GO" id="GO:0035731">
    <property type="term" value="F:dinitrosyl-iron complex binding"/>
    <property type="evidence" value="ECO:0007669"/>
    <property type="project" value="UniProtKB-UniRule"/>
</dbReference>
<protein>
    <recommendedName>
        <fullName evidence="11">Transcriptional regulator WhiB</fullName>
    </recommendedName>
</protein>
<evidence type="ECO:0000256" key="8">
    <source>
        <dbReference type="ARBA" id="ARBA00023125"/>
    </source>
</evidence>
<comment type="function">
    <text evidence="11">Acts as a transcriptional regulator. Probably redox-responsive. The apo- but not holo-form probably binds DNA.</text>
</comment>
<dbReference type="EMBL" id="CP046884">
    <property type="protein sequence ID" value="QNQ89443.1"/>
    <property type="molecule type" value="Genomic_DNA"/>
</dbReference>
<comment type="cofactor">
    <cofactor evidence="11">
        <name>[4Fe-4S] cluster</name>
        <dbReference type="ChEBI" id="CHEBI:49883"/>
    </cofactor>
    <text evidence="11">Binds 1 [4Fe-4S] cluster per subunit. Following nitrosylation of the [4Fe-4S] cluster binds 1 [4Fe-8(NO)] cluster per subunit.</text>
</comment>
<evidence type="ECO:0000256" key="9">
    <source>
        <dbReference type="ARBA" id="ARBA00023157"/>
    </source>
</evidence>
<sequence>MTTPTIFIEHWADQARCRHTNPDALFVRGAAQKGAARICDSCPVIQECRADALDNRIEYGVWGGLTERQRRLLLRRYPNISSWAEFFARGGKISEALSATDT</sequence>
<dbReference type="PANTHER" id="PTHR38839:SF7">
    <property type="entry name" value="TRANSCRIPTIONAL REGULATOR WHIB4"/>
    <property type="match status" value="1"/>
</dbReference>
<dbReference type="GO" id="GO:0046872">
    <property type="term" value="F:metal ion binding"/>
    <property type="evidence" value="ECO:0007669"/>
    <property type="project" value="UniProtKB-KW"/>
</dbReference>
<evidence type="ECO:0000256" key="5">
    <source>
        <dbReference type="ARBA" id="ARBA00023004"/>
    </source>
</evidence>
<keyword evidence="8 11" id="KW-0238">DNA-binding</keyword>
<dbReference type="GO" id="GO:0047134">
    <property type="term" value="F:protein-disulfide reductase [NAD(P)H] activity"/>
    <property type="evidence" value="ECO:0007669"/>
    <property type="project" value="TreeGrafter"/>
</dbReference>
<evidence type="ECO:0000256" key="2">
    <source>
        <dbReference type="ARBA" id="ARBA00006597"/>
    </source>
</evidence>
<feature type="binding site" evidence="11">
    <location>
        <position position="48"/>
    </location>
    <ligand>
        <name>[4Fe-4S] cluster</name>
        <dbReference type="ChEBI" id="CHEBI:49883"/>
    </ligand>
</feature>
<evidence type="ECO:0000256" key="3">
    <source>
        <dbReference type="ARBA" id="ARBA00022485"/>
    </source>
</evidence>
<keyword evidence="5 11" id="KW-0408">Iron</keyword>
<comment type="PTM">
    <text evidence="11">The Fe-S cluster can be nitrosylated by nitric oxide (NO).</text>
</comment>
<evidence type="ECO:0000256" key="4">
    <source>
        <dbReference type="ARBA" id="ARBA00022723"/>
    </source>
</evidence>
<feature type="binding site" evidence="11">
    <location>
        <position position="39"/>
    </location>
    <ligand>
        <name>[4Fe-4S] cluster</name>
        <dbReference type="ChEBI" id="CHEBI:49883"/>
    </ligand>
</feature>
<evidence type="ECO:0000256" key="11">
    <source>
        <dbReference type="HAMAP-Rule" id="MF_01479"/>
    </source>
</evidence>
<keyword evidence="4 11" id="KW-0479">Metal-binding</keyword>
<dbReference type="RefSeq" id="WP_187974898.1">
    <property type="nucleotide sequence ID" value="NZ_CP046884.1"/>
</dbReference>
<dbReference type="GO" id="GO:0005737">
    <property type="term" value="C:cytoplasm"/>
    <property type="evidence" value="ECO:0007669"/>
    <property type="project" value="UniProtKB-SubCell"/>
</dbReference>
<keyword evidence="11" id="KW-0963">Cytoplasm</keyword>
<evidence type="ECO:0000256" key="1">
    <source>
        <dbReference type="ARBA" id="ARBA00004496"/>
    </source>
</evidence>
<comment type="PTM">
    <text evidence="11">Upon Fe-S cluster removal intramolecular disulfide bonds are formed.</text>
</comment>
<feature type="binding site" evidence="11">
    <location>
        <position position="17"/>
    </location>
    <ligand>
        <name>[4Fe-4S] cluster</name>
        <dbReference type="ChEBI" id="CHEBI:49883"/>
    </ligand>
</feature>
<comment type="similarity">
    <text evidence="2 11">Belongs to the WhiB family.</text>
</comment>
<evidence type="ECO:0000256" key="10">
    <source>
        <dbReference type="ARBA" id="ARBA00023163"/>
    </source>
</evidence>